<proteinExistence type="predicted"/>
<evidence type="ECO:0008006" key="3">
    <source>
        <dbReference type="Google" id="ProtNLM"/>
    </source>
</evidence>
<evidence type="ECO:0000313" key="1">
    <source>
        <dbReference type="EMBL" id="ONM48241.1"/>
    </source>
</evidence>
<evidence type="ECO:0000313" key="2">
    <source>
        <dbReference type="Proteomes" id="UP000188836"/>
    </source>
</evidence>
<accession>A0A1W0B5L2</accession>
<dbReference type="EMBL" id="MUMY01000011">
    <property type="protein sequence ID" value="ONM48241.1"/>
    <property type="molecule type" value="Genomic_DNA"/>
</dbReference>
<dbReference type="Proteomes" id="UP000188836">
    <property type="component" value="Unassembled WGS sequence"/>
</dbReference>
<dbReference type="AlphaFoldDB" id="A0A1W0B5L2"/>
<dbReference type="Gene3D" id="1.10.10.60">
    <property type="entry name" value="Homeodomain-like"/>
    <property type="match status" value="1"/>
</dbReference>
<keyword evidence="2" id="KW-1185">Reference proteome</keyword>
<protein>
    <recommendedName>
        <fullName evidence="3">Helix-turn-helix domain containing protein</fullName>
    </recommendedName>
</protein>
<gene>
    <name evidence="1" type="ORF">B0T46_14545</name>
</gene>
<name>A0A1W0B5L2_9NOCA</name>
<reference evidence="1 2" key="1">
    <citation type="journal article" date="2016" name="Antonie Van Leeuwenhoek">
        <title>Nocardia donostiensis sp. nov., isolated from human respiratory specimens.</title>
        <authorList>
            <person name="Ercibengoa M."/>
            <person name="Bell M."/>
            <person name="Marimon J.M."/>
            <person name="Humrighouse B."/>
            <person name="Klenk H.P."/>
            <person name="Potter G."/>
            <person name="Perez-Trallero E."/>
        </authorList>
    </citation>
    <scope>NUCLEOTIDE SEQUENCE [LARGE SCALE GENOMIC DNA]</scope>
    <source>
        <strain evidence="1 2">X1655</strain>
    </source>
</reference>
<sequence length="71" mass="8084">MKPQVEALKRRQTMRRRGLSPDQVDIAIHLYTLGWSLARVGSHLDVNHATVLATLRRRGIPTRDSQGRARV</sequence>
<organism evidence="1 2">
    <name type="scientific">Nocardia donostiensis</name>
    <dbReference type="NCBI Taxonomy" id="1538463"/>
    <lineage>
        <taxon>Bacteria</taxon>
        <taxon>Bacillati</taxon>
        <taxon>Actinomycetota</taxon>
        <taxon>Actinomycetes</taxon>
        <taxon>Mycobacteriales</taxon>
        <taxon>Nocardiaceae</taxon>
        <taxon>Nocardia</taxon>
    </lineage>
</organism>
<comment type="caution">
    <text evidence="1">The sequence shown here is derived from an EMBL/GenBank/DDBJ whole genome shotgun (WGS) entry which is preliminary data.</text>
</comment>
<dbReference type="STRING" id="1538463.B0T36_16840"/>